<sequence length="118" mass="12291">MMWGQLAIKAALSGVVIAAASELARRNVGWGGFVASLPLTTLLALAWLWRDAPDPARAADFMTGTALYVIAALPSFLVIALALRRGTGLPLALAAGSATAIGGYLVLMWLGRRFGLPV</sequence>
<keyword evidence="3" id="KW-1185">Reference proteome</keyword>
<reference evidence="2 3" key="1">
    <citation type="submission" date="2024-09" db="EMBL/GenBank/DDBJ databases">
        <authorList>
            <person name="Sun Q."/>
            <person name="Mori K."/>
        </authorList>
    </citation>
    <scope>NUCLEOTIDE SEQUENCE [LARGE SCALE GENOMIC DNA]</scope>
    <source>
        <strain evidence="2 3">NCAIM B.02537</strain>
    </source>
</reference>
<gene>
    <name evidence="2" type="ORF">ACFFF7_06185</name>
</gene>
<organism evidence="2 3">
    <name type="scientific">Novosphingobium aquiterrae</name>
    <dbReference type="NCBI Taxonomy" id="624388"/>
    <lineage>
        <taxon>Bacteria</taxon>
        <taxon>Pseudomonadati</taxon>
        <taxon>Pseudomonadota</taxon>
        <taxon>Alphaproteobacteria</taxon>
        <taxon>Sphingomonadales</taxon>
        <taxon>Sphingomonadaceae</taxon>
        <taxon>Novosphingobium</taxon>
    </lineage>
</organism>
<comment type="caution">
    <text evidence="2">The sequence shown here is derived from an EMBL/GenBank/DDBJ whole genome shotgun (WGS) entry which is preliminary data.</text>
</comment>
<dbReference type="Proteomes" id="UP001589943">
    <property type="component" value="Unassembled WGS sequence"/>
</dbReference>
<dbReference type="EMBL" id="JBHLTL010000004">
    <property type="protein sequence ID" value="MFC0588998.1"/>
    <property type="molecule type" value="Genomic_DNA"/>
</dbReference>
<accession>A0ABV6PIT4</accession>
<evidence type="ECO:0000313" key="2">
    <source>
        <dbReference type="EMBL" id="MFC0588998.1"/>
    </source>
</evidence>
<keyword evidence="1" id="KW-1133">Transmembrane helix</keyword>
<evidence type="ECO:0000256" key="1">
    <source>
        <dbReference type="SAM" id="Phobius"/>
    </source>
</evidence>
<proteinExistence type="predicted"/>
<feature type="transmembrane region" description="Helical" evidence="1">
    <location>
        <begin position="89"/>
        <end position="110"/>
    </location>
</feature>
<feature type="transmembrane region" description="Helical" evidence="1">
    <location>
        <begin position="61"/>
        <end position="83"/>
    </location>
</feature>
<keyword evidence="1" id="KW-0812">Transmembrane</keyword>
<keyword evidence="1" id="KW-0472">Membrane</keyword>
<feature type="transmembrane region" description="Helical" evidence="1">
    <location>
        <begin position="30"/>
        <end position="49"/>
    </location>
</feature>
<protein>
    <submittedName>
        <fullName evidence="2">DUF3147 family protein</fullName>
    </submittedName>
</protein>
<name>A0ABV6PIT4_9SPHN</name>
<evidence type="ECO:0000313" key="3">
    <source>
        <dbReference type="Proteomes" id="UP001589943"/>
    </source>
</evidence>
<dbReference type="RefSeq" id="WP_379480509.1">
    <property type="nucleotide sequence ID" value="NZ_JBHLTL010000004.1"/>
</dbReference>